<dbReference type="Proteomes" id="UP000217895">
    <property type="component" value="Chromosome"/>
</dbReference>
<keyword evidence="1" id="KW-0732">Signal</keyword>
<evidence type="ECO:0000256" key="1">
    <source>
        <dbReference type="SAM" id="SignalP"/>
    </source>
</evidence>
<gene>
    <name evidence="2" type="ORF">NIES2135_10950</name>
</gene>
<organism evidence="2 3">
    <name type="scientific">Leptolyngbya boryana NIES-2135</name>
    <dbReference type="NCBI Taxonomy" id="1973484"/>
    <lineage>
        <taxon>Bacteria</taxon>
        <taxon>Bacillati</taxon>
        <taxon>Cyanobacteriota</taxon>
        <taxon>Cyanophyceae</taxon>
        <taxon>Leptolyngbyales</taxon>
        <taxon>Leptolyngbyaceae</taxon>
        <taxon>Leptolyngbya group</taxon>
        <taxon>Leptolyngbya</taxon>
    </lineage>
</organism>
<evidence type="ECO:0000313" key="3">
    <source>
        <dbReference type="Proteomes" id="UP000217895"/>
    </source>
</evidence>
<dbReference type="EMBL" id="AP018203">
    <property type="protein sequence ID" value="BAY54279.1"/>
    <property type="molecule type" value="Genomic_DNA"/>
</dbReference>
<proteinExistence type="predicted"/>
<reference evidence="2 3" key="1">
    <citation type="submission" date="2017-06" db="EMBL/GenBank/DDBJ databases">
        <title>Genome sequencing of cyanobaciteial culture collection at National Institute for Environmental Studies (NIES).</title>
        <authorList>
            <person name="Hirose Y."/>
            <person name="Shimura Y."/>
            <person name="Fujisawa T."/>
            <person name="Nakamura Y."/>
            <person name="Kawachi M."/>
        </authorList>
    </citation>
    <scope>NUCLEOTIDE SEQUENCE [LARGE SCALE GENOMIC DNA]</scope>
    <source>
        <strain evidence="2 3">NIES-2135</strain>
    </source>
</reference>
<accession>A0A1Z4JBY9</accession>
<name>A0A1Z4JBY9_LEPBY</name>
<sequence length="120" mass="13645">MRSILFISAALLIATPAQAETFELQNPAWKPVPNTEVNGTSYIETNSIIKSDDKIIYDLVNAEAAYSRVEMNCEAQQFRTIRMGYFATRSRINYTTVNDPWMKPETNYHKALAAFICSLQ</sequence>
<evidence type="ECO:0000313" key="2">
    <source>
        <dbReference type="EMBL" id="BAY54279.1"/>
    </source>
</evidence>
<keyword evidence="3" id="KW-1185">Reference proteome</keyword>
<dbReference type="AlphaFoldDB" id="A0A1Z4JBY9"/>
<feature type="chain" id="PRO_5011117174" evidence="1">
    <location>
        <begin position="20"/>
        <end position="120"/>
    </location>
</feature>
<protein>
    <submittedName>
        <fullName evidence="2">Uncharacterized protein</fullName>
    </submittedName>
</protein>
<feature type="signal peptide" evidence="1">
    <location>
        <begin position="1"/>
        <end position="19"/>
    </location>
</feature>